<gene>
    <name evidence="1" type="ORF">F5148DRAFT_976982</name>
</gene>
<proteinExistence type="predicted"/>
<dbReference type="Proteomes" id="UP001207468">
    <property type="component" value="Unassembled WGS sequence"/>
</dbReference>
<evidence type="ECO:0000313" key="1">
    <source>
        <dbReference type="EMBL" id="KAI9510321.1"/>
    </source>
</evidence>
<organism evidence="1 2">
    <name type="scientific">Russula earlei</name>
    <dbReference type="NCBI Taxonomy" id="71964"/>
    <lineage>
        <taxon>Eukaryota</taxon>
        <taxon>Fungi</taxon>
        <taxon>Dikarya</taxon>
        <taxon>Basidiomycota</taxon>
        <taxon>Agaricomycotina</taxon>
        <taxon>Agaricomycetes</taxon>
        <taxon>Russulales</taxon>
        <taxon>Russulaceae</taxon>
        <taxon>Russula</taxon>
    </lineage>
</organism>
<protein>
    <submittedName>
        <fullName evidence="1">AAA domain-containing protein</fullName>
    </submittedName>
</protein>
<accession>A0ACC0UFM1</accession>
<feature type="non-terminal residue" evidence="1">
    <location>
        <position position="119"/>
    </location>
</feature>
<dbReference type="EMBL" id="JAGFNK010000045">
    <property type="protein sequence ID" value="KAI9510321.1"/>
    <property type="molecule type" value="Genomic_DNA"/>
</dbReference>
<reference evidence="1" key="1">
    <citation type="submission" date="2021-03" db="EMBL/GenBank/DDBJ databases">
        <title>Evolutionary priming and transition to the ectomycorrhizal habit in an iconic lineage of mushroom-forming fungi: is preadaptation a requirement?</title>
        <authorList>
            <consortium name="DOE Joint Genome Institute"/>
            <person name="Looney B.P."/>
            <person name="Miyauchi S."/>
            <person name="Morin E."/>
            <person name="Drula E."/>
            <person name="Courty P.E."/>
            <person name="Chicoki N."/>
            <person name="Fauchery L."/>
            <person name="Kohler A."/>
            <person name="Kuo A."/>
            <person name="LaButti K."/>
            <person name="Pangilinan J."/>
            <person name="Lipzen A."/>
            <person name="Riley R."/>
            <person name="Andreopoulos W."/>
            <person name="He G."/>
            <person name="Johnson J."/>
            <person name="Barry K.W."/>
            <person name="Grigoriev I.V."/>
            <person name="Nagy L."/>
            <person name="Hibbett D."/>
            <person name="Henrissat B."/>
            <person name="Matheny P.B."/>
            <person name="Labbe J."/>
            <person name="Martin A.F."/>
        </authorList>
    </citation>
    <scope>NUCLEOTIDE SEQUENCE</scope>
    <source>
        <strain evidence="1">BPL698</strain>
    </source>
</reference>
<evidence type="ECO:0000313" key="2">
    <source>
        <dbReference type="Proteomes" id="UP001207468"/>
    </source>
</evidence>
<name>A0ACC0UFM1_9AGAM</name>
<sequence length="119" mass="13472">MVVRVAKRYKQHGLTFCIITFYDPQRAAITKAFENEDLPTGCVYNVDSFQGNEADYVILSSVRTQQPGFLNSSSRMNVALTRCRKGMVIVTHKGFLQGAGWSTLLGQLSRAWPQRRNAW</sequence>
<keyword evidence="2" id="KW-1185">Reference proteome</keyword>
<comment type="caution">
    <text evidence="1">The sequence shown here is derived from an EMBL/GenBank/DDBJ whole genome shotgun (WGS) entry which is preliminary data.</text>
</comment>